<evidence type="ECO:0000313" key="9">
    <source>
        <dbReference type="Proteomes" id="UP001597251"/>
    </source>
</evidence>
<dbReference type="Gene3D" id="3.40.50.360">
    <property type="match status" value="1"/>
</dbReference>
<gene>
    <name evidence="6" type="primary">azoR</name>
    <name evidence="8" type="ORF">ACFQ42_09535</name>
</gene>
<comment type="function">
    <text evidence="6">Quinone reductase that provides resistance to thiol-specific stress caused by electrophilic quinones.</text>
</comment>
<comment type="caution">
    <text evidence="6">Lacks conserved residue(s) required for the propagation of feature annotation.</text>
</comment>
<dbReference type="EC" id="1.6.5.-" evidence="6"/>
<keyword evidence="4 6" id="KW-0520">NAD</keyword>
<name>A0ABW4BUT9_9LACO</name>
<comment type="caution">
    <text evidence="8">The sequence shown here is derived from an EMBL/GenBank/DDBJ whole genome shotgun (WGS) entry which is preliminary data.</text>
</comment>
<sequence>MTQLLAIIAHPKTDKVSTSIKLYQNFIREYQESNPNDTIIERYVSEEPRLPFDETALSIYNKKASGAKFTRHERAINVARQLYVDEFVTTDKYVFVNPMYNFFLPAEMKSYLDLVMQIPDTFEYDNHSKLQGNLHAKKALHLQSSGDRFHSADIIQMKELDLGNRYLRTIFNIMGVSDFQNIFIEGMDFDPDNTQKILNQGYKKVQNLARVF</sequence>
<proteinExistence type="inferred from homology"/>
<evidence type="ECO:0000256" key="2">
    <source>
        <dbReference type="ARBA" id="ARBA00022643"/>
    </source>
</evidence>
<dbReference type="EMBL" id="JBHTOI010000047">
    <property type="protein sequence ID" value="MFD1418986.1"/>
    <property type="molecule type" value="Genomic_DNA"/>
</dbReference>
<dbReference type="InterPro" id="IPR050104">
    <property type="entry name" value="FMN-dep_NADH:Q_OxRdtase_AzoR1"/>
</dbReference>
<evidence type="ECO:0000256" key="4">
    <source>
        <dbReference type="ARBA" id="ARBA00023027"/>
    </source>
</evidence>
<comment type="similarity">
    <text evidence="6">Belongs to the azoreductase type 1 family.</text>
</comment>
<keyword evidence="1 6" id="KW-0285">Flavoprotein</keyword>
<dbReference type="Proteomes" id="UP001597251">
    <property type="component" value="Unassembled WGS sequence"/>
</dbReference>
<comment type="subunit">
    <text evidence="6">Homodimer.</text>
</comment>
<organism evidence="8 9">
    <name type="scientific">Companilactobacillus keshanensis</name>
    <dbReference type="NCBI Taxonomy" id="2486003"/>
    <lineage>
        <taxon>Bacteria</taxon>
        <taxon>Bacillati</taxon>
        <taxon>Bacillota</taxon>
        <taxon>Bacilli</taxon>
        <taxon>Lactobacillales</taxon>
        <taxon>Lactobacillaceae</taxon>
        <taxon>Companilactobacillus</taxon>
    </lineage>
</organism>
<dbReference type="SUPFAM" id="SSF52218">
    <property type="entry name" value="Flavoproteins"/>
    <property type="match status" value="1"/>
</dbReference>
<evidence type="ECO:0000256" key="3">
    <source>
        <dbReference type="ARBA" id="ARBA00023002"/>
    </source>
</evidence>
<evidence type="ECO:0000259" key="7">
    <source>
        <dbReference type="Pfam" id="PF02525"/>
    </source>
</evidence>
<dbReference type="PANTHER" id="PTHR43741:SF7">
    <property type="entry name" value="FMN-DEPENDENT NADH:QUINONE OXIDOREDUCTASE"/>
    <property type="match status" value="1"/>
</dbReference>
<feature type="domain" description="Flavodoxin-like fold" evidence="7">
    <location>
        <begin position="3"/>
        <end position="207"/>
    </location>
</feature>
<dbReference type="InterPro" id="IPR003680">
    <property type="entry name" value="Flavodoxin_fold"/>
</dbReference>
<feature type="binding site" evidence="6">
    <location>
        <begin position="17"/>
        <end position="19"/>
    </location>
    <ligand>
        <name>FMN</name>
        <dbReference type="ChEBI" id="CHEBI:58210"/>
    </ligand>
</feature>
<dbReference type="InterPro" id="IPR023048">
    <property type="entry name" value="NADH:quinone_OxRdtase_FMN_depd"/>
</dbReference>
<comment type="function">
    <text evidence="6">Also exhibits azoreductase activity. Catalyzes the reductive cleavage of the azo bond in aromatic azo compounds to the corresponding amines.</text>
</comment>
<accession>A0ABW4BUT9</accession>
<keyword evidence="3 6" id="KW-0560">Oxidoreductase</keyword>
<comment type="catalytic activity">
    <reaction evidence="6">
        <text>2 a quinone + NADH + H(+) = 2 a 1,4-benzosemiquinone + NAD(+)</text>
        <dbReference type="Rhea" id="RHEA:65952"/>
        <dbReference type="ChEBI" id="CHEBI:15378"/>
        <dbReference type="ChEBI" id="CHEBI:57540"/>
        <dbReference type="ChEBI" id="CHEBI:57945"/>
        <dbReference type="ChEBI" id="CHEBI:132124"/>
        <dbReference type="ChEBI" id="CHEBI:134225"/>
    </reaction>
</comment>
<dbReference type="RefSeq" id="WP_125676223.1">
    <property type="nucleotide sequence ID" value="NZ_JBHTOI010000047.1"/>
</dbReference>
<comment type="catalytic activity">
    <reaction evidence="5">
        <text>N,N-dimethyl-1,4-phenylenediamine + anthranilate + 2 NAD(+) = 2-(4-dimethylaminophenyl)diazenylbenzoate + 2 NADH + 2 H(+)</text>
        <dbReference type="Rhea" id="RHEA:55872"/>
        <dbReference type="ChEBI" id="CHEBI:15378"/>
        <dbReference type="ChEBI" id="CHEBI:15783"/>
        <dbReference type="ChEBI" id="CHEBI:16567"/>
        <dbReference type="ChEBI" id="CHEBI:57540"/>
        <dbReference type="ChEBI" id="CHEBI:57945"/>
        <dbReference type="ChEBI" id="CHEBI:71579"/>
        <dbReference type="EC" id="1.7.1.17"/>
    </reaction>
    <physiologicalReaction direction="right-to-left" evidence="5">
        <dbReference type="Rhea" id="RHEA:55874"/>
    </physiologicalReaction>
</comment>
<keyword evidence="9" id="KW-1185">Reference proteome</keyword>
<dbReference type="Pfam" id="PF02525">
    <property type="entry name" value="Flavodoxin_2"/>
    <property type="match status" value="1"/>
</dbReference>
<keyword evidence="2 6" id="KW-0288">FMN</keyword>
<dbReference type="HAMAP" id="MF_01216">
    <property type="entry name" value="Azoreductase_type1"/>
    <property type="match status" value="1"/>
</dbReference>
<evidence type="ECO:0000313" key="8">
    <source>
        <dbReference type="EMBL" id="MFD1418986.1"/>
    </source>
</evidence>
<evidence type="ECO:0000256" key="6">
    <source>
        <dbReference type="HAMAP-Rule" id="MF_01216"/>
    </source>
</evidence>
<dbReference type="InterPro" id="IPR029039">
    <property type="entry name" value="Flavoprotein-like_sf"/>
</dbReference>
<evidence type="ECO:0000256" key="5">
    <source>
        <dbReference type="ARBA" id="ARBA00048542"/>
    </source>
</evidence>
<protein>
    <recommendedName>
        <fullName evidence="6">FMN dependent NADH:quinone oxidoreductase</fullName>
        <ecNumber evidence="6">1.6.5.-</ecNumber>
    </recommendedName>
    <alternativeName>
        <fullName evidence="6">Azo-dye reductase</fullName>
    </alternativeName>
    <alternativeName>
        <fullName evidence="6">FMN-dependent NADH-azo compound oxidoreductase</fullName>
    </alternativeName>
    <alternativeName>
        <fullName evidence="6">FMN-dependent NADH-azoreductase</fullName>
        <ecNumber evidence="6">1.7.1.17</ecNumber>
    </alternativeName>
</protein>
<dbReference type="PANTHER" id="PTHR43741">
    <property type="entry name" value="FMN-DEPENDENT NADH-AZOREDUCTASE 1"/>
    <property type="match status" value="1"/>
</dbReference>
<evidence type="ECO:0000256" key="1">
    <source>
        <dbReference type="ARBA" id="ARBA00022630"/>
    </source>
</evidence>
<comment type="cofactor">
    <cofactor evidence="6">
        <name>FMN</name>
        <dbReference type="ChEBI" id="CHEBI:58210"/>
    </cofactor>
    <text evidence="6">Binds 1 FMN per subunit.</text>
</comment>
<feature type="binding site" evidence="6">
    <location>
        <begin position="99"/>
        <end position="102"/>
    </location>
    <ligand>
        <name>FMN</name>
        <dbReference type="ChEBI" id="CHEBI:58210"/>
    </ligand>
</feature>
<dbReference type="EC" id="1.7.1.17" evidence="6"/>
<reference evidence="9" key="1">
    <citation type="journal article" date="2019" name="Int. J. Syst. Evol. Microbiol.">
        <title>The Global Catalogue of Microorganisms (GCM) 10K type strain sequencing project: providing services to taxonomists for standard genome sequencing and annotation.</title>
        <authorList>
            <consortium name="The Broad Institute Genomics Platform"/>
            <consortium name="The Broad Institute Genome Sequencing Center for Infectious Disease"/>
            <person name="Wu L."/>
            <person name="Ma J."/>
        </authorList>
    </citation>
    <scope>NUCLEOTIDE SEQUENCE [LARGE SCALE GENOMIC DNA]</scope>
    <source>
        <strain evidence="9">CCM 8936</strain>
    </source>
</reference>